<dbReference type="EMBL" id="VCYH01000001">
    <property type="protein sequence ID" value="MDN7023702.1"/>
    <property type="molecule type" value="Genomic_DNA"/>
</dbReference>
<evidence type="ECO:0000313" key="2">
    <source>
        <dbReference type="EMBL" id="MDN7023702.1"/>
    </source>
</evidence>
<keyword evidence="3" id="KW-1185">Reference proteome</keyword>
<gene>
    <name evidence="2" type="ORF">FGU65_02115</name>
</gene>
<accession>A0ABT8M6Z2</accession>
<dbReference type="RefSeq" id="WP_367652339.1">
    <property type="nucleotide sequence ID" value="NZ_VCYH01000001.1"/>
</dbReference>
<sequence>MTEPVRIHGKWWCPASPERTIDDVLFLDAERSAVLELHGSFHAPSSVDAISRMLDDAEIVILAVNGIGLDGKAYTLAGCRLEDEGINITNPKLASQTYTPRSVYEGCHVSAPEEIAFREVVFRIAGLEEWLDTCGLDVSRTGTGADYLVTYSNPETQRFTLVDGTVCTVRSRPTFSLHGRFRMGIGQESETAVDFGRALPIDEVLAFLQTVQGFFTFALGRPTFFTRIVGRGDTCIATVHIFRSRLTEPVGP</sequence>
<proteinExistence type="predicted"/>
<comment type="caution">
    <text evidence="2">The sequence shown here is derived from an EMBL/GenBank/DDBJ whole genome shotgun (WGS) entry which is preliminary data.</text>
</comment>
<dbReference type="Pfam" id="PF18862">
    <property type="entry name" value="ApeA_NTD1"/>
    <property type="match status" value="1"/>
</dbReference>
<evidence type="ECO:0000259" key="1">
    <source>
        <dbReference type="Pfam" id="PF18862"/>
    </source>
</evidence>
<dbReference type="Proteomes" id="UP001168338">
    <property type="component" value="Unassembled WGS sequence"/>
</dbReference>
<name>A0ABT8M6Z2_9EURY</name>
<reference evidence="2" key="1">
    <citation type="submission" date="2019-05" db="EMBL/GenBank/DDBJ databases">
        <title>Methanoculleus sp. FWC-SCC1, a methanogenic archaeon isolated from deep marine cold seep.</title>
        <authorList>
            <person name="Chen Y.-W."/>
            <person name="Chen S.-C."/>
            <person name="Teng N.-H."/>
            <person name="Lai M.-C."/>
        </authorList>
    </citation>
    <scope>NUCLEOTIDE SEQUENCE</scope>
    <source>
        <strain evidence="2">FWC-SCC1</strain>
    </source>
</reference>
<evidence type="ECO:0000313" key="3">
    <source>
        <dbReference type="Proteomes" id="UP001168338"/>
    </source>
</evidence>
<organism evidence="2 3">
    <name type="scientific">Methanoculleus frigidifontis</name>
    <dbReference type="NCBI Taxonomy" id="2584085"/>
    <lineage>
        <taxon>Archaea</taxon>
        <taxon>Methanobacteriati</taxon>
        <taxon>Methanobacteriota</taxon>
        <taxon>Stenosarchaea group</taxon>
        <taxon>Methanomicrobia</taxon>
        <taxon>Methanomicrobiales</taxon>
        <taxon>Methanomicrobiaceae</taxon>
        <taxon>Methanoculleus</taxon>
    </lineage>
</organism>
<dbReference type="InterPro" id="IPR041223">
    <property type="entry name" value="ApeA_NTD"/>
</dbReference>
<feature type="domain" description="ApeA N-terminal" evidence="1">
    <location>
        <begin position="7"/>
        <end position="235"/>
    </location>
</feature>
<protein>
    <recommendedName>
        <fullName evidence="1">ApeA N-terminal domain-containing protein</fullName>
    </recommendedName>
</protein>